<dbReference type="PANTHER" id="PTHR12859">
    <property type="entry name" value="PRA1 PROTEIN"/>
    <property type="match status" value="1"/>
</dbReference>
<feature type="compositionally biased region" description="Polar residues" evidence="5">
    <location>
        <begin position="305"/>
        <end position="314"/>
    </location>
</feature>
<dbReference type="SMART" id="SM00353">
    <property type="entry name" value="HLH"/>
    <property type="match status" value="1"/>
</dbReference>
<dbReference type="InterPro" id="IPR004895">
    <property type="entry name" value="Prenylated_rab_accept_PRA1"/>
</dbReference>
<dbReference type="EMBL" id="JABSTV010001252">
    <property type="protein sequence ID" value="KAH7947680.1"/>
    <property type="molecule type" value="Genomic_DNA"/>
</dbReference>
<evidence type="ECO:0000313" key="9">
    <source>
        <dbReference type="Proteomes" id="UP000821837"/>
    </source>
</evidence>
<dbReference type="PANTHER" id="PTHR12859:SF0">
    <property type="entry name" value="PRA1 FAMILY PROTEIN"/>
    <property type="match status" value="1"/>
</dbReference>
<protein>
    <recommendedName>
        <fullName evidence="7">BHLH domain-containing protein</fullName>
    </recommendedName>
</protein>
<reference evidence="8" key="1">
    <citation type="journal article" date="2020" name="Cell">
        <title>Large-Scale Comparative Analyses of Tick Genomes Elucidate Their Genetic Diversity and Vector Capacities.</title>
        <authorList>
            <consortium name="Tick Genome and Microbiome Consortium (TIGMIC)"/>
            <person name="Jia N."/>
            <person name="Wang J."/>
            <person name="Shi W."/>
            <person name="Du L."/>
            <person name="Sun Y."/>
            <person name="Zhan W."/>
            <person name="Jiang J.F."/>
            <person name="Wang Q."/>
            <person name="Zhang B."/>
            <person name="Ji P."/>
            <person name="Bell-Sakyi L."/>
            <person name="Cui X.M."/>
            <person name="Yuan T.T."/>
            <person name="Jiang B.G."/>
            <person name="Yang W.F."/>
            <person name="Lam T.T."/>
            <person name="Chang Q.C."/>
            <person name="Ding S.J."/>
            <person name="Wang X.J."/>
            <person name="Zhu J.G."/>
            <person name="Ruan X.D."/>
            <person name="Zhao L."/>
            <person name="Wei J.T."/>
            <person name="Ye R.Z."/>
            <person name="Que T.C."/>
            <person name="Du C.H."/>
            <person name="Zhou Y.H."/>
            <person name="Cheng J.X."/>
            <person name="Dai P.F."/>
            <person name="Guo W.B."/>
            <person name="Han X.H."/>
            <person name="Huang E.J."/>
            <person name="Li L.F."/>
            <person name="Wei W."/>
            <person name="Gao Y.C."/>
            <person name="Liu J.Z."/>
            <person name="Shao H.Z."/>
            <person name="Wang X."/>
            <person name="Wang C.C."/>
            <person name="Yang T.C."/>
            <person name="Huo Q.B."/>
            <person name="Li W."/>
            <person name="Chen H.Y."/>
            <person name="Chen S.E."/>
            <person name="Zhou L.G."/>
            <person name="Ni X.B."/>
            <person name="Tian J.H."/>
            <person name="Sheng Y."/>
            <person name="Liu T."/>
            <person name="Pan Y.S."/>
            <person name="Xia L.Y."/>
            <person name="Li J."/>
            <person name="Zhao F."/>
            <person name="Cao W.C."/>
        </authorList>
    </citation>
    <scope>NUCLEOTIDE SEQUENCE</scope>
    <source>
        <strain evidence="8">Rsan-2018</strain>
    </source>
</reference>
<keyword evidence="4 6" id="KW-0472">Membrane</keyword>
<feature type="transmembrane region" description="Helical" evidence="6">
    <location>
        <begin position="42"/>
        <end position="62"/>
    </location>
</feature>
<organism evidence="8 9">
    <name type="scientific">Rhipicephalus sanguineus</name>
    <name type="common">Brown dog tick</name>
    <name type="synonym">Ixodes sanguineus</name>
    <dbReference type="NCBI Taxonomy" id="34632"/>
    <lineage>
        <taxon>Eukaryota</taxon>
        <taxon>Metazoa</taxon>
        <taxon>Ecdysozoa</taxon>
        <taxon>Arthropoda</taxon>
        <taxon>Chelicerata</taxon>
        <taxon>Arachnida</taxon>
        <taxon>Acari</taxon>
        <taxon>Parasitiformes</taxon>
        <taxon>Ixodida</taxon>
        <taxon>Ixodoidea</taxon>
        <taxon>Ixodidae</taxon>
        <taxon>Rhipicephalinae</taxon>
        <taxon>Rhipicephalus</taxon>
        <taxon>Rhipicephalus</taxon>
    </lineage>
</organism>
<feature type="domain" description="BHLH" evidence="7">
    <location>
        <begin position="351"/>
        <end position="405"/>
    </location>
</feature>
<dbReference type="Pfam" id="PF00010">
    <property type="entry name" value="HLH"/>
    <property type="match status" value="1"/>
</dbReference>
<dbReference type="SUPFAM" id="SSF47459">
    <property type="entry name" value="HLH, helix-loop-helix DNA-binding domain"/>
    <property type="match status" value="1"/>
</dbReference>
<keyword evidence="2 6" id="KW-0812">Transmembrane</keyword>
<dbReference type="PROSITE" id="PS50888">
    <property type="entry name" value="BHLH"/>
    <property type="match status" value="1"/>
</dbReference>
<evidence type="ECO:0000256" key="4">
    <source>
        <dbReference type="ARBA" id="ARBA00023136"/>
    </source>
</evidence>
<evidence type="ECO:0000313" key="8">
    <source>
        <dbReference type="EMBL" id="KAH7947680.1"/>
    </source>
</evidence>
<dbReference type="InterPro" id="IPR011598">
    <property type="entry name" value="bHLH_dom"/>
</dbReference>
<feature type="compositionally biased region" description="Low complexity" evidence="5">
    <location>
        <begin position="328"/>
        <end position="338"/>
    </location>
</feature>
<dbReference type="CDD" id="cd11390">
    <property type="entry name" value="bHLH_TS"/>
    <property type="match status" value="1"/>
</dbReference>
<feature type="region of interest" description="Disordered" evidence="5">
    <location>
        <begin position="305"/>
        <end position="360"/>
    </location>
</feature>
<dbReference type="VEuPathDB" id="VectorBase:RSAN_051433"/>
<reference evidence="8" key="2">
    <citation type="submission" date="2021-09" db="EMBL/GenBank/DDBJ databases">
        <authorList>
            <person name="Jia N."/>
            <person name="Wang J."/>
            <person name="Shi W."/>
            <person name="Du L."/>
            <person name="Sun Y."/>
            <person name="Zhan W."/>
            <person name="Jiang J."/>
            <person name="Wang Q."/>
            <person name="Zhang B."/>
            <person name="Ji P."/>
            <person name="Sakyi L.B."/>
            <person name="Cui X."/>
            <person name="Yuan T."/>
            <person name="Jiang B."/>
            <person name="Yang W."/>
            <person name="Lam T.T.-Y."/>
            <person name="Chang Q."/>
            <person name="Ding S."/>
            <person name="Wang X."/>
            <person name="Zhu J."/>
            <person name="Ruan X."/>
            <person name="Zhao L."/>
            <person name="Wei J."/>
            <person name="Que T."/>
            <person name="Du C."/>
            <person name="Cheng J."/>
            <person name="Dai P."/>
            <person name="Han X."/>
            <person name="Huang E."/>
            <person name="Gao Y."/>
            <person name="Liu J."/>
            <person name="Shao H."/>
            <person name="Ye R."/>
            <person name="Li L."/>
            <person name="Wei W."/>
            <person name="Wang X."/>
            <person name="Wang C."/>
            <person name="Huo Q."/>
            <person name="Li W."/>
            <person name="Guo W."/>
            <person name="Chen H."/>
            <person name="Chen S."/>
            <person name="Zhou L."/>
            <person name="Zhou L."/>
            <person name="Ni X."/>
            <person name="Tian J."/>
            <person name="Zhou Y."/>
            <person name="Sheng Y."/>
            <person name="Liu T."/>
            <person name="Pan Y."/>
            <person name="Xia L."/>
            <person name="Li J."/>
            <person name="Zhao F."/>
            <person name="Cao W."/>
        </authorList>
    </citation>
    <scope>NUCLEOTIDE SEQUENCE</scope>
    <source>
        <strain evidence="8">Rsan-2018</strain>
        <tissue evidence="8">Larvae</tissue>
    </source>
</reference>
<dbReference type="GO" id="GO:0046983">
    <property type="term" value="F:protein dimerization activity"/>
    <property type="evidence" value="ECO:0007669"/>
    <property type="project" value="InterPro"/>
</dbReference>
<evidence type="ECO:0000259" key="7">
    <source>
        <dbReference type="PROSITE" id="PS50888"/>
    </source>
</evidence>
<gene>
    <name evidence="8" type="ORF">HPB52_015141</name>
</gene>
<evidence type="ECO:0000256" key="1">
    <source>
        <dbReference type="ARBA" id="ARBA00004141"/>
    </source>
</evidence>
<proteinExistence type="predicted"/>
<comment type="subcellular location">
    <subcellularLocation>
        <location evidence="1">Membrane</location>
        <topology evidence="1">Multi-pass membrane protein</topology>
    </subcellularLocation>
</comment>
<keyword evidence="9" id="KW-1185">Reference proteome</keyword>
<keyword evidence="3 6" id="KW-1133">Transmembrane helix</keyword>
<feature type="transmembrane region" description="Helical" evidence="6">
    <location>
        <begin position="121"/>
        <end position="139"/>
    </location>
</feature>
<dbReference type="Gene3D" id="4.10.280.10">
    <property type="entry name" value="Helix-loop-helix DNA-binding domain"/>
    <property type="match status" value="1"/>
</dbReference>
<evidence type="ECO:0000256" key="2">
    <source>
        <dbReference type="ARBA" id="ARBA00022692"/>
    </source>
</evidence>
<feature type="transmembrane region" description="Helical" evidence="6">
    <location>
        <begin position="98"/>
        <end position="115"/>
    </location>
</feature>
<evidence type="ECO:0000256" key="3">
    <source>
        <dbReference type="ARBA" id="ARBA00022989"/>
    </source>
</evidence>
<sequence>MANEVEVAPLRSLDDFLLESARFQLPNIKDLDKWGNRVVNNLLYYQSNYFVLAILVFLAVGILHPSKMLCGMLAVAIAFGLFYYITNSKRAAIKFKRDHPILSILIILTGCYFIVHVLGSVVVFLFGILLPIVLVFIHASMRLRNIKNKLTNKIETIGLKKTPMGLFLDALGQEQEAGSEETRSSSMFADGEPSAPDVPMVYQRHYQSPVAPVAATTAYERCCVSAAVLMRRPPYPEVATAAFYPLDDGPLSTLADHHRRPTPSYAAYDRSYVDAPPSSFLYGAAAYDCVYGDCPDCAEVGYSPASASSRSPTDVSDAKSAACPLQTSPAMSRRASSVARKRSLSQAELERRRSLANHQERRRMHRLNSALDRLRSTIPPRLQNGGRRLSKIKTLKMAINYILELKTVLGPTTVAGAGGACAPVSPSWD</sequence>
<evidence type="ECO:0000256" key="5">
    <source>
        <dbReference type="SAM" id="MobiDB-lite"/>
    </source>
</evidence>
<comment type="caution">
    <text evidence="8">The sequence shown here is derived from an EMBL/GenBank/DDBJ whole genome shotgun (WGS) entry which is preliminary data.</text>
</comment>
<dbReference type="AlphaFoldDB" id="A0A9D4PMZ8"/>
<name>A0A9D4PMZ8_RHISA</name>
<dbReference type="Proteomes" id="UP000821837">
    <property type="component" value="Chromosome 6"/>
</dbReference>
<dbReference type="InterPro" id="IPR036638">
    <property type="entry name" value="HLH_DNA-bd_sf"/>
</dbReference>
<evidence type="ECO:0000256" key="6">
    <source>
        <dbReference type="SAM" id="Phobius"/>
    </source>
</evidence>
<feature type="transmembrane region" description="Helical" evidence="6">
    <location>
        <begin position="68"/>
        <end position="86"/>
    </location>
</feature>
<dbReference type="GO" id="GO:0016020">
    <property type="term" value="C:membrane"/>
    <property type="evidence" value="ECO:0007669"/>
    <property type="project" value="UniProtKB-SubCell"/>
</dbReference>
<dbReference type="Pfam" id="PF03208">
    <property type="entry name" value="PRA1"/>
    <property type="match status" value="1"/>
</dbReference>
<accession>A0A9D4PMZ8</accession>